<comment type="caution">
    <text evidence="1">The sequence shown here is derived from an EMBL/GenBank/DDBJ whole genome shotgun (WGS) entry which is preliminary data.</text>
</comment>
<evidence type="ECO:0000313" key="1">
    <source>
        <dbReference type="EMBL" id="RMM64594.1"/>
    </source>
</evidence>
<sequence>MLEVVGVTGLNVYGQGDVQYSRHGFNAGRQPRKGELIAIGVTMRPSHARTAGGDRGGTQ</sequence>
<organism evidence="1 2">
    <name type="scientific">Pseudomonas savastanoi pv. glycinea</name>
    <name type="common">Pseudomonas syringae pv. glycinea</name>
    <dbReference type="NCBI Taxonomy" id="318"/>
    <lineage>
        <taxon>Bacteria</taxon>
        <taxon>Pseudomonadati</taxon>
        <taxon>Pseudomonadota</taxon>
        <taxon>Gammaproteobacteria</taxon>
        <taxon>Pseudomonadales</taxon>
        <taxon>Pseudomonadaceae</taxon>
        <taxon>Pseudomonas</taxon>
    </lineage>
</organism>
<dbReference type="AlphaFoldDB" id="A0A3M4MHR7"/>
<accession>A0A3M4MHR7</accession>
<evidence type="ECO:0000313" key="2">
    <source>
        <dbReference type="Proteomes" id="UP000279057"/>
    </source>
</evidence>
<protein>
    <submittedName>
        <fullName evidence="1">Uncharacterized protein</fullName>
    </submittedName>
</protein>
<dbReference type="Proteomes" id="UP000279057">
    <property type="component" value="Unassembled WGS sequence"/>
</dbReference>
<proteinExistence type="predicted"/>
<gene>
    <name evidence="1" type="ORF">ALQ74_103146</name>
</gene>
<reference evidence="1 2" key="1">
    <citation type="submission" date="2018-08" db="EMBL/GenBank/DDBJ databases">
        <title>Recombination of ecologically and evolutionarily significant loci maintains genetic cohesion in the Pseudomonas syringae species complex.</title>
        <authorList>
            <person name="Dillon M."/>
            <person name="Thakur S."/>
            <person name="Almeida R.N.D."/>
            <person name="Weir B.S."/>
            <person name="Guttman D.S."/>
        </authorList>
    </citation>
    <scope>NUCLEOTIDE SEQUENCE [LARGE SCALE GENOMIC DNA]</scope>
    <source>
        <strain evidence="1 2">ICMP 4332</strain>
    </source>
</reference>
<name>A0A3M4MHR7_PSESG</name>
<dbReference type="EMBL" id="RBOM01000140">
    <property type="protein sequence ID" value="RMM64594.1"/>
    <property type="molecule type" value="Genomic_DNA"/>
</dbReference>